<evidence type="ECO:0000256" key="7">
    <source>
        <dbReference type="RuleBase" id="RU363032"/>
    </source>
</evidence>
<evidence type="ECO:0000256" key="5">
    <source>
        <dbReference type="ARBA" id="ARBA00022989"/>
    </source>
</evidence>
<evidence type="ECO:0000256" key="6">
    <source>
        <dbReference type="ARBA" id="ARBA00023136"/>
    </source>
</evidence>
<dbReference type="CDD" id="cd06261">
    <property type="entry name" value="TM_PBP2"/>
    <property type="match status" value="1"/>
</dbReference>
<dbReference type="GO" id="GO:0005886">
    <property type="term" value="C:plasma membrane"/>
    <property type="evidence" value="ECO:0007669"/>
    <property type="project" value="UniProtKB-SubCell"/>
</dbReference>
<dbReference type="InterPro" id="IPR035906">
    <property type="entry name" value="MetI-like_sf"/>
</dbReference>
<evidence type="ECO:0000313" key="10">
    <source>
        <dbReference type="Proteomes" id="UP000304148"/>
    </source>
</evidence>
<keyword evidence="6 7" id="KW-0472">Membrane</keyword>
<organism evidence="9 10">
    <name type="scientific">Paenibacillus alvei</name>
    <name type="common">Bacillus alvei</name>
    <dbReference type="NCBI Taxonomy" id="44250"/>
    <lineage>
        <taxon>Bacteria</taxon>
        <taxon>Bacillati</taxon>
        <taxon>Bacillota</taxon>
        <taxon>Bacilli</taxon>
        <taxon>Bacillales</taxon>
        <taxon>Paenibacillaceae</taxon>
        <taxon>Paenibacillus</taxon>
    </lineage>
</organism>
<dbReference type="GO" id="GO:0055085">
    <property type="term" value="P:transmembrane transport"/>
    <property type="evidence" value="ECO:0007669"/>
    <property type="project" value="InterPro"/>
</dbReference>
<feature type="domain" description="ABC transmembrane type-1" evidence="8">
    <location>
        <begin position="80"/>
        <end position="273"/>
    </location>
</feature>
<dbReference type="AlphaFoldDB" id="A0A383R6E4"/>
<evidence type="ECO:0000313" key="9">
    <source>
        <dbReference type="EMBL" id="SYX82655.1"/>
    </source>
</evidence>
<dbReference type="SUPFAM" id="SSF161098">
    <property type="entry name" value="MetI-like"/>
    <property type="match status" value="1"/>
</dbReference>
<evidence type="ECO:0000256" key="4">
    <source>
        <dbReference type="ARBA" id="ARBA00022692"/>
    </source>
</evidence>
<feature type="transmembrane region" description="Helical" evidence="7">
    <location>
        <begin position="117"/>
        <end position="139"/>
    </location>
</feature>
<keyword evidence="3" id="KW-1003">Cell membrane</keyword>
<dbReference type="RefSeq" id="WP_138184946.1">
    <property type="nucleotide sequence ID" value="NZ_LS992241.1"/>
</dbReference>
<dbReference type="Proteomes" id="UP000304148">
    <property type="component" value="Chromosome"/>
</dbReference>
<keyword evidence="2 7" id="KW-0813">Transport</keyword>
<name>A0A383R6E4_PAEAL</name>
<feature type="transmembrane region" description="Helical" evidence="7">
    <location>
        <begin position="21"/>
        <end position="40"/>
    </location>
</feature>
<dbReference type="Gene3D" id="1.10.3720.10">
    <property type="entry name" value="MetI-like"/>
    <property type="match status" value="1"/>
</dbReference>
<proteinExistence type="inferred from homology"/>
<keyword evidence="5 7" id="KW-1133">Transmembrane helix</keyword>
<evidence type="ECO:0000259" key="8">
    <source>
        <dbReference type="PROSITE" id="PS50928"/>
    </source>
</evidence>
<gene>
    <name evidence="9" type="ORF">PBLR_11077</name>
</gene>
<dbReference type="InterPro" id="IPR000515">
    <property type="entry name" value="MetI-like"/>
</dbReference>
<feature type="transmembrane region" description="Helical" evidence="7">
    <location>
        <begin position="79"/>
        <end position="105"/>
    </location>
</feature>
<accession>A0A383R6E4</accession>
<dbReference type="EMBL" id="LS992241">
    <property type="protein sequence ID" value="SYX82655.1"/>
    <property type="molecule type" value="Genomic_DNA"/>
</dbReference>
<comment type="similarity">
    <text evidence="7">Belongs to the binding-protein-dependent transport system permease family.</text>
</comment>
<keyword evidence="4 7" id="KW-0812">Transmembrane</keyword>
<evidence type="ECO:0000256" key="2">
    <source>
        <dbReference type="ARBA" id="ARBA00022448"/>
    </source>
</evidence>
<sequence>MESMQQYPRKRSHMIVKAMMYALLGIWTLLVIYPLLWSILGSFKTNQQFLLNAPWSLPEWPFEWANFTTVWNNYHLGTYFMNSLIVTVVSTVLALLLSSTTSYIIARFPFRGSMALYNLYLSSMMIPLILGLIPLFFLLSNLHLDNSLLGLILVYTVTNLPFGVFVLVGFFRSMPKELDEAASIDGSSHYGVFFRIMLPLAKPGLISVGMMNVLNIWNEYIIGTVLVNDPEKYTIPVGIAIMQAEMQYRTEWGPLFAGLLLSIIPVLILYMIFQKQITSGMMAGAIK</sequence>
<dbReference type="PROSITE" id="PS50928">
    <property type="entry name" value="ABC_TM1"/>
    <property type="match status" value="1"/>
</dbReference>
<dbReference type="PANTHER" id="PTHR43744">
    <property type="entry name" value="ABC TRANSPORTER PERMEASE PROTEIN MG189-RELATED-RELATED"/>
    <property type="match status" value="1"/>
</dbReference>
<reference evidence="10" key="1">
    <citation type="submission" date="2018-08" db="EMBL/GenBank/DDBJ databases">
        <authorList>
            <person name="Chevrot R."/>
        </authorList>
    </citation>
    <scope>NUCLEOTIDE SEQUENCE [LARGE SCALE GENOMIC DNA]</scope>
</reference>
<dbReference type="Pfam" id="PF00528">
    <property type="entry name" value="BPD_transp_1"/>
    <property type="match status" value="1"/>
</dbReference>
<feature type="transmembrane region" description="Helical" evidence="7">
    <location>
        <begin position="252"/>
        <end position="273"/>
    </location>
</feature>
<evidence type="ECO:0000256" key="1">
    <source>
        <dbReference type="ARBA" id="ARBA00004651"/>
    </source>
</evidence>
<protein>
    <submittedName>
        <fullName evidence="9">N-acetylglucosamine transport system permease protein</fullName>
    </submittedName>
</protein>
<dbReference type="PANTHER" id="PTHR43744:SF12">
    <property type="entry name" value="ABC TRANSPORTER PERMEASE PROTEIN MG189-RELATED"/>
    <property type="match status" value="1"/>
</dbReference>
<evidence type="ECO:0000256" key="3">
    <source>
        <dbReference type="ARBA" id="ARBA00022475"/>
    </source>
</evidence>
<feature type="transmembrane region" description="Helical" evidence="7">
    <location>
        <begin position="151"/>
        <end position="171"/>
    </location>
</feature>
<comment type="subcellular location">
    <subcellularLocation>
        <location evidence="1 7">Cell membrane</location>
        <topology evidence="1 7">Multi-pass membrane protein</topology>
    </subcellularLocation>
</comment>